<dbReference type="GeneID" id="123446367"/>
<dbReference type="RefSeq" id="XP_044978937.1">
    <property type="nucleotide sequence ID" value="XM_045123002.1"/>
</dbReference>
<feature type="chain" id="PRO_5003276361" evidence="1">
    <location>
        <begin position="22"/>
        <end position="246"/>
    </location>
</feature>
<feature type="signal peptide" evidence="1">
    <location>
        <begin position="1"/>
        <end position="21"/>
    </location>
</feature>
<dbReference type="EMBL" id="AK374535">
    <property type="protein sequence ID" value="BAK05731.1"/>
    <property type="molecule type" value="mRNA"/>
</dbReference>
<protein>
    <submittedName>
        <fullName evidence="2">Predicted protein</fullName>
    </submittedName>
</protein>
<reference evidence="2" key="1">
    <citation type="journal article" date="2011" name="Plant Physiol.">
        <title>Comprehensive sequence analysis of 24,783 barley full-length cDNAs derived from 12 clone libraries.</title>
        <authorList>
            <person name="Matsumoto T."/>
            <person name="Tanaka T."/>
            <person name="Sakai H."/>
            <person name="Amano N."/>
            <person name="Kanamori H."/>
            <person name="Kurita K."/>
            <person name="Kikuta A."/>
            <person name="Kamiya K."/>
            <person name="Yamamoto M."/>
            <person name="Ikawa H."/>
            <person name="Fujii N."/>
            <person name="Hori K."/>
            <person name="Itoh T."/>
            <person name="Sato K."/>
        </authorList>
    </citation>
    <scope>NUCLEOTIDE SEQUENCE</scope>
    <source>
        <tissue evidence="2">Seed</tissue>
    </source>
</reference>
<organism evidence="2">
    <name type="scientific">Hordeum vulgare subsp. vulgare</name>
    <name type="common">Domesticated barley</name>
    <dbReference type="NCBI Taxonomy" id="112509"/>
    <lineage>
        <taxon>Eukaryota</taxon>
        <taxon>Viridiplantae</taxon>
        <taxon>Streptophyta</taxon>
        <taxon>Embryophyta</taxon>
        <taxon>Tracheophyta</taxon>
        <taxon>Spermatophyta</taxon>
        <taxon>Magnoliopsida</taxon>
        <taxon>Liliopsida</taxon>
        <taxon>Poales</taxon>
        <taxon>Poaceae</taxon>
        <taxon>BOP clade</taxon>
        <taxon>Pooideae</taxon>
        <taxon>Triticodae</taxon>
        <taxon>Triticeae</taxon>
        <taxon>Hordeinae</taxon>
        <taxon>Hordeum</taxon>
    </lineage>
</organism>
<accession>F2EEF9</accession>
<evidence type="ECO:0000256" key="1">
    <source>
        <dbReference type="SAM" id="SignalP"/>
    </source>
</evidence>
<sequence>MLLALAPVMALVLALAAGAVARADSRKPVLYFIHMLLPRVPERLLRLCPQVGWPGRLHPARTGAGCSSVADCASSRAASHCSASHRLCLRLPASGPTVCWPGRFHLACPGAGCSSAAGRASSRDTHVRPLQCVRMSLRRLSRWPAAASAPGCHAHAVPPAQPAAGNPRLLCRRPINHGSAPRLGRPGFCNAAPSRPSRRRGCAGLVHLRGGCRARTTCTSPDRPLVLLRFGPAPSPGLGASLHAPL</sequence>
<name>F2EEF9_HORVV</name>
<keyword evidence="1" id="KW-0732">Signal</keyword>
<dbReference type="AlphaFoldDB" id="F2EEF9"/>
<evidence type="ECO:0000313" key="2">
    <source>
        <dbReference type="EMBL" id="BAK05731.1"/>
    </source>
</evidence>
<proteinExistence type="evidence at transcript level"/>
<dbReference type="KEGG" id="hvg:123446367"/>